<organism evidence="7 8">
    <name type="scientific">Argiope bruennichi</name>
    <name type="common">Wasp spider</name>
    <name type="synonym">Aranea bruennichi</name>
    <dbReference type="NCBI Taxonomy" id="94029"/>
    <lineage>
        <taxon>Eukaryota</taxon>
        <taxon>Metazoa</taxon>
        <taxon>Ecdysozoa</taxon>
        <taxon>Arthropoda</taxon>
        <taxon>Chelicerata</taxon>
        <taxon>Arachnida</taxon>
        <taxon>Araneae</taxon>
        <taxon>Araneomorphae</taxon>
        <taxon>Entelegynae</taxon>
        <taxon>Araneoidea</taxon>
        <taxon>Araneidae</taxon>
        <taxon>Argiope</taxon>
    </lineage>
</organism>
<feature type="transmembrane region" description="Helical" evidence="5">
    <location>
        <begin position="901"/>
        <end position="919"/>
    </location>
</feature>
<keyword evidence="4 5" id="KW-0472">Membrane</keyword>
<dbReference type="Proteomes" id="UP000807504">
    <property type="component" value="Unassembled WGS sequence"/>
</dbReference>
<gene>
    <name evidence="7" type="ORF">HNY73_015287</name>
</gene>
<dbReference type="PANTHER" id="PTHR24064">
    <property type="entry name" value="SOLUTE CARRIER FAMILY 22 MEMBER"/>
    <property type="match status" value="1"/>
</dbReference>
<accession>A0A8T0ET55</accession>
<feature type="transmembrane region" description="Helical" evidence="5">
    <location>
        <begin position="461"/>
        <end position="484"/>
    </location>
</feature>
<proteinExistence type="predicted"/>
<feature type="transmembrane region" description="Helical" evidence="5">
    <location>
        <begin position="201"/>
        <end position="218"/>
    </location>
</feature>
<keyword evidence="8" id="KW-1185">Reference proteome</keyword>
<dbReference type="GO" id="GO:0022857">
    <property type="term" value="F:transmembrane transporter activity"/>
    <property type="evidence" value="ECO:0007669"/>
    <property type="project" value="InterPro"/>
</dbReference>
<dbReference type="CDD" id="cd17317">
    <property type="entry name" value="MFS_SLC22"/>
    <property type="match status" value="1"/>
</dbReference>
<evidence type="ECO:0000256" key="2">
    <source>
        <dbReference type="ARBA" id="ARBA00022692"/>
    </source>
</evidence>
<feature type="transmembrane region" description="Helical" evidence="5">
    <location>
        <begin position="490"/>
        <end position="510"/>
    </location>
</feature>
<feature type="transmembrane region" description="Helical" evidence="5">
    <location>
        <begin position="28"/>
        <end position="49"/>
    </location>
</feature>
<dbReference type="InterPro" id="IPR005828">
    <property type="entry name" value="MFS_sugar_transport-like"/>
</dbReference>
<protein>
    <submittedName>
        <fullName evidence="7">Beta-alanine transporter like protein</fullName>
    </submittedName>
</protein>
<evidence type="ECO:0000256" key="4">
    <source>
        <dbReference type="ARBA" id="ARBA00023136"/>
    </source>
</evidence>
<dbReference type="GO" id="GO:0016020">
    <property type="term" value="C:membrane"/>
    <property type="evidence" value="ECO:0007669"/>
    <property type="project" value="UniProtKB-SubCell"/>
</dbReference>
<reference evidence="7" key="2">
    <citation type="submission" date="2020-06" db="EMBL/GenBank/DDBJ databases">
        <authorList>
            <person name="Sheffer M."/>
        </authorList>
    </citation>
    <scope>NUCLEOTIDE SEQUENCE</scope>
</reference>
<evidence type="ECO:0000256" key="1">
    <source>
        <dbReference type="ARBA" id="ARBA00004141"/>
    </source>
</evidence>
<evidence type="ECO:0000313" key="7">
    <source>
        <dbReference type="EMBL" id="KAF8778581.1"/>
    </source>
</evidence>
<comment type="caution">
    <text evidence="7">The sequence shown here is derived from an EMBL/GenBank/DDBJ whole genome shotgun (WGS) entry which is preliminary data.</text>
</comment>
<feature type="transmembrane region" description="Helical" evidence="5">
    <location>
        <begin position="251"/>
        <end position="269"/>
    </location>
</feature>
<dbReference type="InterPro" id="IPR011701">
    <property type="entry name" value="MFS"/>
</dbReference>
<feature type="transmembrane region" description="Helical" evidence="5">
    <location>
        <begin position="345"/>
        <end position="362"/>
    </location>
</feature>
<evidence type="ECO:0000259" key="6">
    <source>
        <dbReference type="PROSITE" id="PS50850"/>
    </source>
</evidence>
<evidence type="ECO:0000313" key="8">
    <source>
        <dbReference type="Proteomes" id="UP000807504"/>
    </source>
</evidence>
<feature type="transmembrane region" description="Helical" evidence="5">
    <location>
        <begin position="402"/>
        <end position="421"/>
    </location>
</feature>
<keyword evidence="3 5" id="KW-1133">Transmembrane helix</keyword>
<dbReference type="Pfam" id="PF00083">
    <property type="entry name" value="Sugar_tr"/>
    <property type="match status" value="1"/>
</dbReference>
<dbReference type="AlphaFoldDB" id="A0A8T0ET55"/>
<comment type="subcellular location">
    <subcellularLocation>
        <location evidence="1">Membrane</location>
        <topology evidence="1">Multi-pass membrane protein</topology>
    </subcellularLocation>
</comment>
<feature type="transmembrane region" description="Helical" evidence="5">
    <location>
        <begin position="725"/>
        <end position="749"/>
    </location>
</feature>
<name>A0A8T0ET55_ARGBR</name>
<dbReference type="InterPro" id="IPR036259">
    <property type="entry name" value="MFS_trans_sf"/>
</dbReference>
<dbReference type="PROSITE" id="PS50850">
    <property type="entry name" value="MFS"/>
    <property type="match status" value="2"/>
</dbReference>
<dbReference type="Pfam" id="PF07690">
    <property type="entry name" value="MFS_1"/>
    <property type="match status" value="1"/>
</dbReference>
<feature type="transmembrane region" description="Helical" evidence="5">
    <location>
        <begin position="168"/>
        <end position="195"/>
    </location>
</feature>
<dbReference type="InterPro" id="IPR020846">
    <property type="entry name" value="MFS_dom"/>
</dbReference>
<feature type="domain" description="Major facilitator superfamily (MFS) profile" evidence="6">
    <location>
        <begin position="74"/>
        <end position="515"/>
    </location>
</feature>
<reference evidence="7" key="1">
    <citation type="journal article" date="2020" name="bioRxiv">
        <title>Chromosome-level reference genome of the European wasp spider Argiope bruennichi: a resource for studies on range expansion and evolutionary adaptation.</title>
        <authorList>
            <person name="Sheffer M.M."/>
            <person name="Hoppe A."/>
            <person name="Krehenwinkel H."/>
            <person name="Uhl G."/>
            <person name="Kuss A.W."/>
            <person name="Jensen L."/>
            <person name="Jensen C."/>
            <person name="Gillespie R.G."/>
            <person name="Hoff K.J."/>
            <person name="Prost S."/>
        </authorList>
    </citation>
    <scope>NUCLEOTIDE SEQUENCE</scope>
</reference>
<feature type="domain" description="Major facilitator superfamily (MFS) profile" evidence="6">
    <location>
        <begin position="789"/>
        <end position="955"/>
    </location>
</feature>
<sequence>MVATNKIEFEDLLEEIGDYGWFQKKMMATFLCPVSMALPVLAMNILFLVNTPDHWCHVPEVARSNLTAEVQKHLFKHNQSSCFMYDLNYTEWIQSNYSYVPDNTPVIPCNNGWEYSKAYFDETAASKWNMVCGDSHYSNLALTLSNSGGAIGTFIYGALGDRIGRRPVFFIIVSVTVVTAAASLLVSNFIAFLVLRTINGGLMSSLFQLPYVIVLELVGPSKRGLSNAIPNISWAVGLSALPLIAYLSKHWVTLGFVCTSLAVLMFGYWKFLPESPRWYLAHEKYEEAADVLMMIAKTNGKKVDRQDILMKAKILGERVQKEKSNENKKSSALDLLRYPNLRKKFLIVTFCWAANDLAYYGLQYNLPNLEGNPFLTFFALTIVEFPGLLSIWYLMEKFGRRWSSASFLGLAGFACLVVAVVPEDVPHVAVICSVIGKFGSTSSFMAIYLQSSELYPTPVRSVAMGITGAVGCAAIVVAPYIVYLAVFGKYIPFLVIGLTAVLASFSGTFLPETLDEILPQTIQDGETFGKNQKYFSCTRKRRRSSPTEEQTVKAQILGKAKEFGITTHHLFIDFKEAFDSINRNHLYEALDEFQIPPKLIRLVVASTICGVKLLGSLSEEISVNKGVSCTEGNFSTNKSGIASGLGKTLFKPPASNKPCQNLSRLSLSTSNSLTPCSQSSAFLYAELSHIWNNYFESSMGTLKSELEFENLLEDVGDFGKYQKRLIIFFLIPSAALLPWFTMNILFLVFTPDHWCNVPEVAASNLPLEVQRSIIAPQDQSSCFRYDLNYTEFLMLGDLHVQNGTPIIPCDSGWQYDPTYFEETAASKWNMVCKDDHYPSFVMTLTNVGSIFGTPIYGTLSDRIGRKPVFFIVILVTAMTAISSILMTDFTAFLVLRTINGSLMPSVFQLPFIILLELVGPSMRTRLNGISNAAWTAGLCIMPLLAYLSKHWVTSD</sequence>
<feature type="transmembrane region" description="Helical" evidence="5">
    <location>
        <begin position="868"/>
        <end position="895"/>
    </location>
</feature>
<evidence type="ECO:0000256" key="5">
    <source>
        <dbReference type="SAM" id="Phobius"/>
    </source>
</evidence>
<dbReference type="EMBL" id="JABXBU010002072">
    <property type="protein sequence ID" value="KAF8778581.1"/>
    <property type="molecule type" value="Genomic_DNA"/>
</dbReference>
<dbReference type="SUPFAM" id="SSF103473">
    <property type="entry name" value="MFS general substrate transporter"/>
    <property type="match status" value="2"/>
</dbReference>
<dbReference type="Gene3D" id="1.20.1250.20">
    <property type="entry name" value="MFS general substrate transporter like domains"/>
    <property type="match status" value="2"/>
</dbReference>
<feature type="transmembrane region" description="Helical" evidence="5">
    <location>
        <begin position="931"/>
        <end position="948"/>
    </location>
</feature>
<keyword evidence="2 5" id="KW-0812">Transmembrane</keyword>
<feature type="transmembrane region" description="Helical" evidence="5">
    <location>
        <begin position="374"/>
        <end position="395"/>
    </location>
</feature>
<feature type="transmembrane region" description="Helical" evidence="5">
    <location>
        <begin position="137"/>
        <end position="156"/>
    </location>
</feature>
<evidence type="ECO:0000256" key="3">
    <source>
        <dbReference type="ARBA" id="ARBA00022989"/>
    </source>
</evidence>